<accession>A0A8J6N1L5</accession>
<reference evidence="4 5" key="1">
    <citation type="submission" date="2020-08" db="EMBL/GenBank/DDBJ databases">
        <title>Bridging the membrane lipid divide: bacteria of the FCB group superphylum have the potential to synthesize archaeal ether lipids.</title>
        <authorList>
            <person name="Villanueva L."/>
            <person name="Von Meijenfeldt F.A.B."/>
            <person name="Westbye A.B."/>
            <person name="Yadav S."/>
            <person name="Hopmans E.C."/>
            <person name="Dutilh B.E."/>
            <person name="Sinninghe Damste J.S."/>
        </authorList>
    </citation>
    <scope>NUCLEOTIDE SEQUENCE [LARGE SCALE GENOMIC DNA]</scope>
    <source>
        <strain evidence="4">NIOZ-UU27</strain>
    </source>
</reference>
<evidence type="ECO:0000256" key="3">
    <source>
        <dbReference type="RuleBase" id="RU004508"/>
    </source>
</evidence>
<keyword evidence="2 3" id="KW-0663">Pyridoxal phosphate</keyword>
<proteinExistence type="inferred from homology"/>
<gene>
    <name evidence="4" type="ORF">H8E19_14840</name>
</gene>
<keyword evidence="4" id="KW-0808">Transferase</keyword>
<protein>
    <submittedName>
        <fullName evidence="4">DegT/DnrJ/EryC1/StrS aminotransferase family protein</fullName>
    </submittedName>
</protein>
<comment type="caution">
    <text evidence="4">The sequence shown here is derived from an EMBL/GenBank/DDBJ whole genome shotgun (WGS) entry which is preliminary data.</text>
</comment>
<dbReference type="AlphaFoldDB" id="A0A8J6N1L5"/>
<dbReference type="Gene3D" id="3.90.1150.10">
    <property type="entry name" value="Aspartate Aminotransferase, domain 1"/>
    <property type="match status" value="1"/>
</dbReference>
<dbReference type="SUPFAM" id="SSF53383">
    <property type="entry name" value="PLP-dependent transferases"/>
    <property type="match status" value="1"/>
</dbReference>
<evidence type="ECO:0000256" key="2">
    <source>
        <dbReference type="PIRSR" id="PIRSR000390-2"/>
    </source>
</evidence>
<keyword evidence="4" id="KW-0032">Aminotransferase</keyword>
<feature type="modified residue" description="N6-(pyridoxal phosphate)lysine" evidence="2">
    <location>
        <position position="178"/>
    </location>
</feature>
<dbReference type="PANTHER" id="PTHR30244">
    <property type="entry name" value="TRANSAMINASE"/>
    <property type="match status" value="1"/>
</dbReference>
<dbReference type="Gene3D" id="3.40.640.10">
    <property type="entry name" value="Type I PLP-dependent aspartate aminotransferase-like (Major domain)"/>
    <property type="match status" value="1"/>
</dbReference>
<dbReference type="Proteomes" id="UP000650524">
    <property type="component" value="Unassembled WGS sequence"/>
</dbReference>
<organism evidence="4 5">
    <name type="scientific">Candidatus Desulfacyla euxinica</name>
    <dbReference type="NCBI Taxonomy" id="2841693"/>
    <lineage>
        <taxon>Bacteria</taxon>
        <taxon>Deltaproteobacteria</taxon>
        <taxon>Candidatus Desulfacyla</taxon>
    </lineage>
</organism>
<dbReference type="InterPro" id="IPR015424">
    <property type="entry name" value="PyrdxlP-dep_Trfase"/>
</dbReference>
<evidence type="ECO:0000313" key="4">
    <source>
        <dbReference type="EMBL" id="MBC8178678.1"/>
    </source>
</evidence>
<dbReference type="InterPro" id="IPR000653">
    <property type="entry name" value="DegT/StrS_aminotransferase"/>
</dbReference>
<dbReference type="PIRSF" id="PIRSF000390">
    <property type="entry name" value="PLP_StrS"/>
    <property type="match status" value="1"/>
</dbReference>
<dbReference type="Pfam" id="PF01041">
    <property type="entry name" value="DegT_DnrJ_EryC1"/>
    <property type="match status" value="1"/>
</dbReference>
<dbReference type="CDD" id="cd00616">
    <property type="entry name" value="AHBA_syn"/>
    <property type="match status" value="1"/>
</dbReference>
<sequence length="347" mass="38254">MDLILHSKPTLGNKEIKVVSEVIASGHIAQGQTVSLFEQSVAQEIGVKGAVVCSSGTAALHLTLLAMEIGAGDEVIFPSYVCSALLNAVRYVKATPVLAEADPRTHNIDPVDVKKRLSSTTKAIVVPHLFGLPADLAELTSFGIPVIEDCAQAVGARYNGRKVGAFGHAAILSFYATKVMTTGEGGMVVSNNRDLLDRIRDLREYDQKKSSAVRYNYKMTDMQAAMGLCQLEQLPNFIRRRKKIAQEYYSAFEKLPVELPLRDEGHIYYRYIIGLKEDVKPKIDALEGKGIMCAMPVYMPIHRYLKQGGYPVTEKIWKGSLSIPIYPSLKDEEISRVTHEVSNLLGN</sequence>
<dbReference type="InterPro" id="IPR015421">
    <property type="entry name" value="PyrdxlP-dep_Trfase_major"/>
</dbReference>
<dbReference type="GO" id="GO:0030170">
    <property type="term" value="F:pyridoxal phosphate binding"/>
    <property type="evidence" value="ECO:0007669"/>
    <property type="project" value="TreeGrafter"/>
</dbReference>
<dbReference type="GO" id="GO:0008483">
    <property type="term" value="F:transaminase activity"/>
    <property type="evidence" value="ECO:0007669"/>
    <property type="project" value="UniProtKB-KW"/>
</dbReference>
<feature type="active site" description="Proton acceptor" evidence="1">
    <location>
        <position position="178"/>
    </location>
</feature>
<evidence type="ECO:0000256" key="1">
    <source>
        <dbReference type="PIRSR" id="PIRSR000390-1"/>
    </source>
</evidence>
<dbReference type="PANTHER" id="PTHR30244:SF34">
    <property type="entry name" value="DTDP-4-AMINO-4,6-DIDEOXYGALACTOSE TRANSAMINASE"/>
    <property type="match status" value="1"/>
</dbReference>
<dbReference type="InterPro" id="IPR015422">
    <property type="entry name" value="PyrdxlP-dep_Trfase_small"/>
</dbReference>
<dbReference type="GO" id="GO:0000271">
    <property type="term" value="P:polysaccharide biosynthetic process"/>
    <property type="evidence" value="ECO:0007669"/>
    <property type="project" value="TreeGrafter"/>
</dbReference>
<dbReference type="EMBL" id="JACNJD010000301">
    <property type="protein sequence ID" value="MBC8178678.1"/>
    <property type="molecule type" value="Genomic_DNA"/>
</dbReference>
<evidence type="ECO:0000313" key="5">
    <source>
        <dbReference type="Proteomes" id="UP000650524"/>
    </source>
</evidence>
<name>A0A8J6N1L5_9DELT</name>
<comment type="similarity">
    <text evidence="3">Belongs to the DegT/DnrJ/EryC1 family.</text>
</comment>